<proteinExistence type="predicted"/>
<evidence type="ECO:0000313" key="2">
    <source>
        <dbReference type="EMBL" id="BAF15548.1"/>
    </source>
</evidence>
<evidence type="ECO:0000313" key="3">
    <source>
        <dbReference type="Proteomes" id="UP000000763"/>
    </source>
</evidence>
<name>A0A0P0WDY5_ORYSJ</name>
<dbReference type="Proteomes" id="UP000000763">
    <property type="component" value="Chromosome 4"/>
</dbReference>
<feature type="region of interest" description="Disordered" evidence="1">
    <location>
        <begin position="165"/>
        <end position="186"/>
    </location>
</feature>
<gene>
    <name evidence="2" type="ordered locus">Os04g0577600</name>
</gene>
<dbReference type="AlphaFoldDB" id="A0A0P0WDY5"/>
<dbReference type="Gramene" id="Os04t0577600-01">
    <property type="protein sequence ID" value="Os04t0577600-01"/>
    <property type="gene ID" value="Os04g0577600"/>
</dbReference>
<protein>
    <submittedName>
        <fullName evidence="2">Os04g0577600 protein</fullName>
    </submittedName>
</protein>
<dbReference type="KEGG" id="dosa:Os04g0577600"/>
<dbReference type="EMBL" id="AP008210">
    <property type="protein sequence ID" value="BAF15548.1"/>
    <property type="molecule type" value="Genomic_DNA"/>
</dbReference>
<feature type="compositionally biased region" description="Gly residues" evidence="1">
    <location>
        <begin position="172"/>
        <end position="186"/>
    </location>
</feature>
<reference evidence="2 3" key="1">
    <citation type="journal article" date="2005" name="Nature">
        <title>The map-based sequence of the rice genome.</title>
        <authorList>
            <consortium name="International rice genome sequencing project (IRGSP)"/>
            <person name="Matsumoto T."/>
            <person name="Wu J."/>
            <person name="Kanamori H."/>
            <person name="Katayose Y."/>
            <person name="Fujisawa M."/>
            <person name="Namiki N."/>
            <person name="Mizuno H."/>
            <person name="Yamamoto K."/>
            <person name="Antonio B.A."/>
            <person name="Baba T."/>
            <person name="Sakata K."/>
            <person name="Nagamura Y."/>
            <person name="Aoki H."/>
            <person name="Arikawa K."/>
            <person name="Arita K."/>
            <person name="Bito T."/>
            <person name="Chiden Y."/>
            <person name="Fujitsuka N."/>
            <person name="Fukunaka R."/>
            <person name="Hamada M."/>
            <person name="Harada C."/>
            <person name="Hayashi A."/>
            <person name="Hijishita S."/>
            <person name="Honda M."/>
            <person name="Hosokawa S."/>
            <person name="Ichikawa Y."/>
            <person name="Idonuma A."/>
            <person name="Iijima M."/>
            <person name="Ikeda M."/>
            <person name="Ikeno M."/>
            <person name="Ito K."/>
            <person name="Ito S."/>
            <person name="Ito T."/>
            <person name="Ito Y."/>
            <person name="Ito Y."/>
            <person name="Iwabuchi A."/>
            <person name="Kamiya K."/>
            <person name="Karasawa W."/>
            <person name="Kurita K."/>
            <person name="Katagiri S."/>
            <person name="Kikuta A."/>
            <person name="Kobayashi H."/>
            <person name="Kobayashi N."/>
            <person name="Machita K."/>
            <person name="Maehara T."/>
            <person name="Masukawa M."/>
            <person name="Mizubayashi T."/>
            <person name="Mukai Y."/>
            <person name="Nagasaki H."/>
            <person name="Nagata Y."/>
            <person name="Naito S."/>
            <person name="Nakashima M."/>
            <person name="Nakama Y."/>
            <person name="Nakamichi Y."/>
            <person name="Nakamura M."/>
            <person name="Meguro A."/>
            <person name="Negishi M."/>
            <person name="Ohta I."/>
            <person name="Ohta T."/>
            <person name="Okamoto M."/>
            <person name="Ono N."/>
            <person name="Saji S."/>
            <person name="Sakaguchi M."/>
            <person name="Sakai K."/>
            <person name="Shibata M."/>
            <person name="Shimokawa T."/>
            <person name="Song J."/>
            <person name="Takazaki Y."/>
            <person name="Terasawa K."/>
            <person name="Tsugane M."/>
            <person name="Tsuji K."/>
            <person name="Ueda S."/>
            <person name="Waki K."/>
            <person name="Yamagata H."/>
            <person name="Yamamoto M."/>
            <person name="Yamamoto S."/>
            <person name="Yamane H."/>
            <person name="Yoshiki S."/>
            <person name="Yoshihara R."/>
            <person name="Yukawa K."/>
            <person name="Zhong H."/>
            <person name="Yano M."/>
            <person name="Yuan Q."/>
            <person name="Ouyang S."/>
            <person name="Liu J."/>
            <person name="Jones K.M."/>
            <person name="Gansberger K."/>
            <person name="Moffat K."/>
            <person name="Hill J."/>
            <person name="Bera J."/>
            <person name="Fadrosh D."/>
            <person name="Jin S."/>
            <person name="Johri S."/>
            <person name="Kim M."/>
            <person name="Overton L."/>
            <person name="Reardon M."/>
            <person name="Tsitrin T."/>
            <person name="Vuong H."/>
            <person name="Weaver B."/>
            <person name="Ciecko A."/>
            <person name="Tallon L."/>
            <person name="Jackson J."/>
            <person name="Pai G."/>
            <person name="Aken S.V."/>
            <person name="Utterback T."/>
            <person name="Reidmuller S."/>
            <person name="Feldblyum T."/>
            <person name="Hsiao J."/>
            <person name="Zismann V."/>
            <person name="Iobst S."/>
            <person name="de Vazeille A.R."/>
            <person name="Buell C.R."/>
            <person name="Ying K."/>
            <person name="Li Y."/>
            <person name="Lu T."/>
            <person name="Huang Y."/>
            <person name="Zhao Q."/>
            <person name="Feng Q."/>
            <person name="Zhang L."/>
            <person name="Zhu J."/>
            <person name="Weng Q."/>
            <person name="Mu J."/>
            <person name="Lu Y."/>
            <person name="Fan D."/>
            <person name="Liu Y."/>
            <person name="Guan J."/>
            <person name="Zhang Y."/>
            <person name="Yu S."/>
            <person name="Liu X."/>
            <person name="Zhang Y."/>
            <person name="Hong G."/>
            <person name="Han B."/>
            <person name="Choisne N."/>
            <person name="Demange N."/>
            <person name="Orjeda G."/>
            <person name="Samain S."/>
            <person name="Cattolico L."/>
            <person name="Pelletier E."/>
            <person name="Couloux A."/>
            <person name="Segurens B."/>
            <person name="Wincker P."/>
            <person name="D'Hont A."/>
            <person name="Scarpelli C."/>
            <person name="Weissenbach J."/>
            <person name="Salanoubat M."/>
            <person name="Quetier F."/>
            <person name="Yu Y."/>
            <person name="Kim H.R."/>
            <person name="Rambo T."/>
            <person name="Currie J."/>
            <person name="Collura K."/>
            <person name="Luo M."/>
            <person name="Yang T."/>
            <person name="Ammiraju J.S.S."/>
            <person name="Engler F."/>
            <person name="Soderlund C."/>
            <person name="Wing R.A."/>
            <person name="Palmer L.E."/>
            <person name="de la Bastide M."/>
            <person name="Spiegel L."/>
            <person name="Nascimento L."/>
            <person name="Zutavern T."/>
            <person name="O'Shaughnessy A."/>
            <person name="Dike S."/>
            <person name="Dedhia N."/>
            <person name="Preston R."/>
            <person name="Balija V."/>
            <person name="McCombie W.R."/>
            <person name="Chow T."/>
            <person name="Chen H."/>
            <person name="Chung M."/>
            <person name="Chen C."/>
            <person name="Shaw J."/>
            <person name="Wu H."/>
            <person name="Hsiao K."/>
            <person name="Chao Y."/>
            <person name="Chu M."/>
            <person name="Cheng C."/>
            <person name="Hour A."/>
            <person name="Lee P."/>
            <person name="Lin S."/>
            <person name="Lin Y."/>
            <person name="Liou J."/>
            <person name="Liu S."/>
            <person name="Hsing Y."/>
            <person name="Raghuvanshi S."/>
            <person name="Mohanty A."/>
            <person name="Bharti A.K."/>
            <person name="Gaur A."/>
            <person name="Gupta V."/>
            <person name="Kumar D."/>
            <person name="Ravi V."/>
            <person name="Vij S."/>
            <person name="Kapur A."/>
            <person name="Khurana P."/>
            <person name="Khurana P."/>
            <person name="Khurana J.P."/>
            <person name="Tyagi A.K."/>
            <person name="Gaikwad K."/>
            <person name="Singh A."/>
            <person name="Dalal V."/>
            <person name="Srivastava S."/>
            <person name="Dixit A."/>
            <person name="Pal A.K."/>
            <person name="Ghazi I.A."/>
            <person name="Yadav M."/>
            <person name="Pandit A."/>
            <person name="Bhargava A."/>
            <person name="Sureshbabu K."/>
            <person name="Batra K."/>
            <person name="Sharma T.R."/>
            <person name="Mohapatra T."/>
            <person name="Singh N.K."/>
            <person name="Messing J."/>
            <person name="Nelson A.B."/>
            <person name="Fuks G."/>
            <person name="Kavchok S."/>
            <person name="Keizer G."/>
            <person name="Linton E."/>
            <person name="Llaca V."/>
            <person name="Song R."/>
            <person name="Tanyolac B."/>
            <person name="Young S."/>
            <person name="Ho-Il K."/>
            <person name="Hahn J.H."/>
            <person name="Sangsakoo G."/>
            <person name="Vanavichit A."/>
            <person name="de Mattos Luiz.A.T."/>
            <person name="Zimmer P.D."/>
            <person name="Malone G."/>
            <person name="Dellagostin O."/>
            <person name="de Oliveira A.C."/>
            <person name="Bevan M."/>
            <person name="Bancroft I."/>
            <person name="Minx P."/>
            <person name="Cordum H."/>
            <person name="Wilson R."/>
            <person name="Cheng Z."/>
            <person name="Jin W."/>
            <person name="Jiang J."/>
            <person name="Leong S.A."/>
            <person name="Iwama H."/>
            <person name="Gojobori T."/>
            <person name="Itoh T."/>
            <person name="Niimura Y."/>
            <person name="Fujii Y."/>
            <person name="Habara T."/>
            <person name="Sakai H."/>
            <person name="Sato Y."/>
            <person name="Wilson G."/>
            <person name="Kumar K."/>
            <person name="McCouch S."/>
            <person name="Juretic N."/>
            <person name="Hoen D."/>
            <person name="Wright S."/>
            <person name="Bruskiewich R."/>
            <person name="Bureau T."/>
            <person name="Miyao A."/>
            <person name="Hirochika H."/>
            <person name="Nishikawa T."/>
            <person name="Kadowaki K."/>
            <person name="Sugiura M."/>
            <person name="Burr B."/>
            <person name="Sasaki T."/>
        </authorList>
    </citation>
    <scope>NUCLEOTIDE SEQUENCE [LARGE SCALE GENOMIC DNA]</scope>
    <source>
        <strain evidence="3">cv. Nipponbare</strain>
    </source>
</reference>
<reference evidence="3" key="2">
    <citation type="journal article" date="2008" name="Nucleic Acids Res.">
        <title>The rice annotation project database (RAP-DB): 2008 update.</title>
        <authorList>
            <consortium name="The rice annotation project (RAP)"/>
        </authorList>
    </citation>
    <scope>GENOME REANNOTATION</scope>
    <source>
        <strain evidence="3">cv. Nipponbare</strain>
    </source>
</reference>
<organism evidence="2 3">
    <name type="scientific">Oryza sativa subsp. japonica</name>
    <name type="common">Rice</name>
    <dbReference type="NCBI Taxonomy" id="39947"/>
    <lineage>
        <taxon>Eukaryota</taxon>
        <taxon>Viridiplantae</taxon>
        <taxon>Streptophyta</taxon>
        <taxon>Embryophyta</taxon>
        <taxon>Tracheophyta</taxon>
        <taxon>Spermatophyta</taxon>
        <taxon>Magnoliopsida</taxon>
        <taxon>Liliopsida</taxon>
        <taxon>Poales</taxon>
        <taxon>Poaceae</taxon>
        <taxon>BOP clade</taxon>
        <taxon>Oryzoideae</taxon>
        <taxon>Oryzeae</taxon>
        <taxon>Oryzinae</taxon>
        <taxon>Oryza</taxon>
        <taxon>Oryza sativa</taxon>
    </lineage>
</organism>
<accession>A0A0P0WDY5</accession>
<sequence>MASWWCGAFSSRKRWSSSRSSSPVTMRFSTIMFSIDRRKSPRGSSDCFTTAKLPSSFPAVKPSLLSQLFVFRCFGACGGGGQCLLSSLLPPLSTPFTFRSCCGGKGNGGGAGGAKWASSSSLFRWSTLFTFRCSWVVGQWEDGGGEENLASSSLLLRFPPASTARCRTTGRKGNGGGGGGGGGGEK</sequence>
<evidence type="ECO:0000256" key="1">
    <source>
        <dbReference type="SAM" id="MobiDB-lite"/>
    </source>
</evidence>